<keyword evidence="1" id="KW-0812">Transmembrane</keyword>
<dbReference type="AlphaFoldDB" id="A0A0D6MZE0"/>
<organism evidence="2 4">
    <name type="scientific">Acetobacter cibinongensis</name>
    <dbReference type="NCBI Taxonomy" id="146475"/>
    <lineage>
        <taxon>Bacteria</taxon>
        <taxon>Pseudomonadati</taxon>
        <taxon>Pseudomonadota</taxon>
        <taxon>Alphaproteobacteria</taxon>
        <taxon>Acetobacterales</taxon>
        <taxon>Acetobacteraceae</taxon>
        <taxon>Acetobacter</taxon>
    </lineage>
</organism>
<keyword evidence="5" id="KW-1185">Reference proteome</keyword>
<sequence length="91" mass="10083">MTKPHLYTLKGWLGKSLAGVVMGFAVALAFSGILINQVFVSRSIVTVQLAMWVMPPLWLACVSVCFLFSTAYRAWFFMSTLALILFIAGYV</sequence>
<evidence type="ECO:0000313" key="5">
    <source>
        <dbReference type="Proteomes" id="UP000321891"/>
    </source>
</evidence>
<evidence type="ECO:0000313" key="4">
    <source>
        <dbReference type="Proteomes" id="UP000032671"/>
    </source>
</evidence>
<dbReference type="Proteomes" id="UP000032671">
    <property type="component" value="Unassembled WGS sequence"/>
</dbReference>
<feature type="transmembrane region" description="Helical" evidence="1">
    <location>
        <begin position="47"/>
        <end position="67"/>
    </location>
</feature>
<protein>
    <submittedName>
        <fullName evidence="2">Uncharacterized protein</fullName>
    </submittedName>
</protein>
<evidence type="ECO:0000256" key="1">
    <source>
        <dbReference type="SAM" id="Phobius"/>
    </source>
</evidence>
<evidence type="ECO:0000313" key="2">
    <source>
        <dbReference type="EMBL" id="GAN59049.1"/>
    </source>
</evidence>
<dbReference type="Proteomes" id="UP000321891">
    <property type="component" value="Unassembled WGS sequence"/>
</dbReference>
<reference evidence="3 5" key="2">
    <citation type="submission" date="2019-07" db="EMBL/GenBank/DDBJ databases">
        <title>Whole genome shotgun sequence of Acetobacter cibinongensis NBRC 16605.</title>
        <authorList>
            <person name="Hosoyama A."/>
            <person name="Uohara A."/>
            <person name="Ohji S."/>
            <person name="Ichikawa N."/>
        </authorList>
    </citation>
    <scope>NUCLEOTIDE SEQUENCE [LARGE SCALE GENOMIC DNA]</scope>
    <source>
        <strain evidence="3 5">NBRC 16605</strain>
    </source>
</reference>
<evidence type="ECO:0000313" key="3">
    <source>
        <dbReference type="EMBL" id="GEL58913.1"/>
    </source>
</evidence>
<name>A0A0D6MZE0_9PROT</name>
<dbReference type="EMBL" id="BAMV01000001">
    <property type="protein sequence ID" value="GAN59049.1"/>
    <property type="molecule type" value="Genomic_DNA"/>
</dbReference>
<feature type="transmembrane region" description="Helical" evidence="1">
    <location>
        <begin position="74"/>
        <end position="90"/>
    </location>
</feature>
<proteinExistence type="predicted"/>
<keyword evidence="1" id="KW-1133">Transmembrane helix</keyword>
<keyword evidence="1" id="KW-0472">Membrane</keyword>
<dbReference type="STRING" id="1231339.Abci_001_065"/>
<comment type="caution">
    <text evidence="2">The sequence shown here is derived from an EMBL/GenBank/DDBJ whole genome shotgun (WGS) entry which is preliminary data.</text>
</comment>
<dbReference type="EMBL" id="BJVU01000005">
    <property type="protein sequence ID" value="GEL58913.1"/>
    <property type="molecule type" value="Genomic_DNA"/>
</dbReference>
<feature type="transmembrane region" description="Helical" evidence="1">
    <location>
        <begin position="12"/>
        <end position="35"/>
    </location>
</feature>
<accession>A0A0D6MZE0</accession>
<reference evidence="2 4" key="1">
    <citation type="submission" date="2012-11" db="EMBL/GenBank/DDBJ databases">
        <title>Whole genome sequence of Acetobacter cibinongensis 4H-1.</title>
        <authorList>
            <person name="Azuma Y."/>
            <person name="Higashiura N."/>
            <person name="Hirakawa H."/>
            <person name="Matsushita K."/>
        </authorList>
    </citation>
    <scope>NUCLEOTIDE SEQUENCE [LARGE SCALE GENOMIC DNA]</scope>
    <source>
        <strain evidence="2 4">4H-1</strain>
    </source>
</reference>
<accession>A0A6N3SR53</accession>
<dbReference type="RefSeq" id="WP_048837152.1">
    <property type="nucleotide sequence ID" value="NZ_BAMV01000001.1"/>
</dbReference>
<gene>
    <name evidence="2" type="ORF">Abci_001_065</name>
    <name evidence="3" type="ORF">ACI01nite_15150</name>
</gene>